<evidence type="ECO:0000313" key="3">
    <source>
        <dbReference type="Proteomes" id="UP000006443"/>
    </source>
</evidence>
<feature type="transmembrane region" description="Helical" evidence="1">
    <location>
        <begin position="52"/>
        <end position="75"/>
    </location>
</feature>
<keyword evidence="1" id="KW-1133">Transmembrane helix</keyword>
<reference evidence="2 3" key="1">
    <citation type="submission" date="2009-02" db="EMBL/GenBank/DDBJ databases">
        <title>Sequencing of the draft genome and assembly of Dethiobacter alkaliphilus AHT 1.</title>
        <authorList>
            <consortium name="US DOE Joint Genome Institute (JGI-PGF)"/>
            <person name="Lucas S."/>
            <person name="Copeland A."/>
            <person name="Lapidus A."/>
            <person name="Glavina del Rio T."/>
            <person name="Dalin E."/>
            <person name="Tice H."/>
            <person name="Bruce D."/>
            <person name="Goodwin L."/>
            <person name="Pitluck S."/>
            <person name="Larimer F."/>
            <person name="Land M.L."/>
            <person name="Hauser L."/>
            <person name="Muyzer G."/>
        </authorList>
    </citation>
    <scope>NUCLEOTIDE SEQUENCE [LARGE SCALE GENOMIC DNA]</scope>
    <source>
        <strain evidence="2 3">AHT 1</strain>
    </source>
</reference>
<keyword evidence="1" id="KW-0812">Transmembrane</keyword>
<protein>
    <submittedName>
        <fullName evidence="2">Uncharacterized protein</fullName>
    </submittedName>
</protein>
<proteinExistence type="predicted"/>
<comment type="caution">
    <text evidence="2">The sequence shown here is derived from an EMBL/GenBank/DDBJ whole genome shotgun (WGS) entry which is preliminary data.</text>
</comment>
<gene>
    <name evidence="2" type="ORF">DealDRAFT_2138</name>
</gene>
<organism evidence="2 3">
    <name type="scientific">Dethiobacter alkaliphilus AHT 1</name>
    <dbReference type="NCBI Taxonomy" id="555088"/>
    <lineage>
        <taxon>Bacteria</taxon>
        <taxon>Bacillati</taxon>
        <taxon>Bacillota</taxon>
        <taxon>Dethiobacteria</taxon>
        <taxon>Dethiobacterales</taxon>
        <taxon>Dethiobacteraceae</taxon>
        <taxon>Dethiobacter</taxon>
    </lineage>
</organism>
<dbReference type="EMBL" id="ACJM01000010">
    <property type="protein sequence ID" value="EEG77103.1"/>
    <property type="molecule type" value="Genomic_DNA"/>
</dbReference>
<keyword evidence="1" id="KW-0472">Membrane</keyword>
<dbReference type="AlphaFoldDB" id="C0GI29"/>
<feature type="transmembrane region" description="Helical" evidence="1">
    <location>
        <begin position="12"/>
        <end position="31"/>
    </location>
</feature>
<evidence type="ECO:0000256" key="1">
    <source>
        <dbReference type="SAM" id="Phobius"/>
    </source>
</evidence>
<name>C0GI29_DETAL</name>
<dbReference type="Proteomes" id="UP000006443">
    <property type="component" value="Unassembled WGS sequence"/>
</dbReference>
<keyword evidence="3" id="KW-1185">Reference proteome</keyword>
<accession>C0GI29</accession>
<evidence type="ECO:0000313" key="2">
    <source>
        <dbReference type="EMBL" id="EEG77103.1"/>
    </source>
</evidence>
<sequence length="82" mass="9750">MKWYIEFLQATNPFILIILHILVIINARYLLNLGSWGINMAKESKTFWDKMLKVYAVILSFVFSAVIIFQLYHYIIRPMLLP</sequence>